<dbReference type="AlphaFoldDB" id="A0A2G1QNX2"/>
<protein>
    <submittedName>
        <fullName evidence="2">Uncharacterized protein</fullName>
    </submittedName>
</protein>
<dbReference type="EMBL" id="PDVP01000004">
    <property type="protein sequence ID" value="PHP67179.1"/>
    <property type="molecule type" value="Genomic_DNA"/>
</dbReference>
<feature type="compositionally biased region" description="Polar residues" evidence="1">
    <location>
        <begin position="171"/>
        <end position="190"/>
    </location>
</feature>
<organism evidence="2 3">
    <name type="scientific">Zhengella mangrovi</name>
    <dbReference type="NCBI Taxonomy" id="1982044"/>
    <lineage>
        <taxon>Bacteria</taxon>
        <taxon>Pseudomonadati</taxon>
        <taxon>Pseudomonadota</taxon>
        <taxon>Alphaproteobacteria</taxon>
        <taxon>Hyphomicrobiales</taxon>
        <taxon>Notoacmeibacteraceae</taxon>
        <taxon>Zhengella</taxon>
    </lineage>
</organism>
<feature type="non-terminal residue" evidence="2">
    <location>
        <position position="234"/>
    </location>
</feature>
<feature type="compositionally biased region" description="Basic and acidic residues" evidence="1">
    <location>
        <begin position="27"/>
        <end position="63"/>
    </location>
</feature>
<accession>A0A2G1QNX2</accession>
<feature type="region of interest" description="Disordered" evidence="1">
    <location>
        <begin position="1"/>
        <end position="234"/>
    </location>
</feature>
<feature type="compositionally biased region" description="Polar residues" evidence="1">
    <location>
        <begin position="200"/>
        <end position="209"/>
    </location>
</feature>
<comment type="caution">
    <text evidence="2">The sequence shown here is derived from an EMBL/GenBank/DDBJ whole genome shotgun (WGS) entry which is preliminary data.</text>
</comment>
<feature type="compositionally biased region" description="Basic and acidic residues" evidence="1">
    <location>
        <begin position="80"/>
        <end position="89"/>
    </location>
</feature>
<evidence type="ECO:0000256" key="1">
    <source>
        <dbReference type="SAM" id="MobiDB-lite"/>
    </source>
</evidence>
<feature type="compositionally biased region" description="Polar residues" evidence="1">
    <location>
        <begin position="134"/>
        <end position="146"/>
    </location>
</feature>
<name>A0A2G1QNX2_9HYPH</name>
<dbReference type="Proteomes" id="UP000221168">
    <property type="component" value="Unassembled WGS sequence"/>
</dbReference>
<proteinExistence type="predicted"/>
<feature type="compositionally biased region" description="Low complexity" evidence="1">
    <location>
        <begin position="153"/>
        <end position="165"/>
    </location>
</feature>
<evidence type="ECO:0000313" key="3">
    <source>
        <dbReference type="Proteomes" id="UP000221168"/>
    </source>
</evidence>
<keyword evidence="3" id="KW-1185">Reference proteome</keyword>
<gene>
    <name evidence="2" type="ORF">CSC94_08995</name>
</gene>
<feature type="compositionally biased region" description="Polar residues" evidence="1">
    <location>
        <begin position="1"/>
        <end position="10"/>
    </location>
</feature>
<evidence type="ECO:0000313" key="2">
    <source>
        <dbReference type="EMBL" id="PHP67179.1"/>
    </source>
</evidence>
<sequence>MTHINNTTGAGQAHHRPEHTGQQADKAGAKRFEARHRDIRKQGDARPDNQPKAEGRKEHHRADGANNRHHGTSNNAPLPPRERPIDRHPGAQGGNHNHGAGRPGQGGRPEIARDPSWAFDRPGNGSNRPEHGHNQQQAGWGNNGTNRPDHGHNQQQNNWGNNGTNRPAHGHNQQQAGWGNNGTNRPGQGHNQHHAGWGNNGTNRPGQGHNQHHAGWGNNGTNRPAHGHNQQQAG</sequence>
<reference evidence="2 3" key="1">
    <citation type="submission" date="2017-10" db="EMBL/GenBank/DDBJ databases">
        <title>Sedimentibacterium mangrovi gen. nov., sp. nov., a novel member of family Phyllobacteriacea isolated from mangrove sediment.</title>
        <authorList>
            <person name="Liao H."/>
            <person name="Tian Y."/>
        </authorList>
    </citation>
    <scope>NUCLEOTIDE SEQUENCE [LARGE SCALE GENOMIC DNA]</scope>
    <source>
        <strain evidence="2 3">X9-2-2</strain>
    </source>
</reference>